<dbReference type="Gene3D" id="1.25.40.10">
    <property type="entry name" value="Tetratricopeptide repeat domain"/>
    <property type="match status" value="2"/>
</dbReference>
<dbReference type="SUPFAM" id="SSF52540">
    <property type="entry name" value="P-loop containing nucleoside triphosphate hydrolases"/>
    <property type="match status" value="1"/>
</dbReference>
<dbReference type="Gene3D" id="3.40.50.1580">
    <property type="entry name" value="Nucleoside phosphorylase domain"/>
    <property type="match status" value="1"/>
</dbReference>
<name>A0A0D2JCH7_9EURO</name>
<dbReference type="InterPro" id="IPR002182">
    <property type="entry name" value="NB-ARC"/>
</dbReference>
<dbReference type="GO" id="GO:0003824">
    <property type="term" value="F:catalytic activity"/>
    <property type="evidence" value="ECO:0007669"/>
    <property type="project" value="InterPro"/>
</dbReference>
<dbReference type="OrthoDB" id="4120469at2759"/>
<dbReference type="GO" id="GO:0009116">
    <property type="term" value="P:nucleoside metabolic process"/>
    <property type="evidence" value="ECO:0007669"/>
    <property type="project" value="InterPro"/>
</dbReference>
<dbReference type="InterPro" id="IPR011990">
    <property type="entry name" value="TPR-like_helical_dom_sf"/>
</dbReference>
<feature type="compositionally biased region" description="Basic and acidic residues" evidence="1">
    <location>
        <begin position="1137"/>
        <end position="1177"/>
    </location>
</feature>
<dbReference type="Gene3D" id="3.40.50.300">
    <property type="entry name" value="P-loop containing nucleotide triphosphate hydrolases"/>
    <property type="match status" value="1"/>
</dbReference>
<dbReference type="PANTHER" id="PTHR46082">
    <property type="entry name" value="ATP/GTP-BINDING PROTEIN-RELATED"/>
    <property type="match status" value="1"/>
</dbReference>
<dbReference type="InterPro" id="IPR019734">
    <property type="entry name" value="TPR_rpt"/>
</dbReference>
<dbReference type="EMBL" id="KN847477">
    <property type="protein sequence ID" value="KIX06815.1"/>
    <property type="molecule type" value="Genomic_DNA"/>
</dbReference>
<dbReference type="PANTHER" id="PTHR46082:SF6">
    <property type="entry name" value="AAA+ ATPASE DOMAIN-CONTAINING PROTEIN-RELATED"/>
    <property type="match status" value="1"/>
</dbReference>
<proteinExistence type="predicted"/>
<dbReference type="STRING" id="1442369.A0A0D2JCH7"/>
<dbReference type="RefSeq" id="XP_013273951.1">
    <property type="nucleotide sequence ID" value="XM_013418497.1"/>
</dbReference>
<dbReference type="Pfam" id="PF13374">
    <property type="entry name" value="TPR_10"/>
    <property type="match status" value="1"/>
</dbReference>
<accession>A0A0D2JCH7</accession>
<dbReference type="VEuPathDB" id="FungiDB:Z518_04791"/>
<dbReference type="GO" id="GO:0043531">
    <property type="term" value="F:ADP binding"/>
    <property type="evidence" value="ECO:0007669"/>
    <property type="project" value="InterPro"/>
</dbReference>
<evidence type="ECO:0000313" key="3">
    <source>
        <dbReference type="EMBL" id="KIX06815.1"/>
    </source>
</evidence>
<organism evidence="3 4">
    <name type="scientific">Rhinocladiella mackenziei CBS 650.93</name>
    <dbReference type="NCBI Taxonomy" id="1442369"/>
    <lineage>
        <taxon>Eukaryota</taxon>
        <taxon>Fungi</taxon>
        <taxon>Dikarya</taxon>
        <taxon>Ascomycota</taxon>
        <taxon>Pezizomycotina</taxon>
        <taxon>Eurotiomycetes</taxon>
        <taxon>Chaetothyriomycetidae</taxon>
        <taxon>Chaetothyriales</taxon>
        <taxon>Herpotrichiellaceae</taxon>
        <taxon>Rhinocladiella</taxon>
    </lineage>
</organism>
<dbReference type="InterPro" id="IPR053137">
    <property type="entry name" value="NLR-like"/>
</dbReference>
<dbReference type="GeneID" id="25292862"/>
<dbReference type="Proteomes" id="UP000053617">
    <property type="component" value="Unassembled WGS sequence"/>
</dbReference>
<dbReference type="AlphaFoldDB" id="A0A0D2JCH7"/>
<evidence type="ECO:0000256" key="1">
    <source>
        <dbReference type="SAM" id="MobiDB-lite"/>
    </source>
</evidence>
<dbReference type="SUPFAM" id="SSF48452">
    <property type="entry name" value="TPR-like"/>
    <property type="match status" value="3"/>
</dbReference>
<dbReference type="InterPro" id="IPR027417">
    <property type="entry name" value="P-loop_NTPase"/>
</dbReference>
<evidence type="ECO:0000313" key="4">
    <source>
        <dbReference type="Proteomes" id="UP000053617"/>
    </source>
</evidence>
<feature type="region of interest" description="Disordered" evidence="1">
    <location>
        <begin position="1132"/>
        <end position="1196"/>
    </location>
</feature>
<feature type="domain" description="NB-ARC" evidence="2">
    <location>
        <begin position="356"/>
        <end position="480"/>
    </location>
</feature>
<evidence type="ECO:0000259" key="2">
    <source>
        <dbReference type="Pfam" id="PF00931"/>
    </source>
</evidence>
<dbReference type="Pfam" id="PF00931">
    <property type="entry name" value="NB-ARC"/>
    <property type="match status" value="1"/>
</dbReference>
<dbReference type="Pfam" id="PF13424">
    <property type="entry name" value="TPR_12"/>
    <property type="match status" value="3"/>
</dbReference>
<dbReference type="HOGENOM" id="CLU_000288_125_3_1"/>
<dbReference type="InterPro" id="IPR035994">
    <property type="entry name" value="Nucleoside_phosphorylase_sf"/>
</dbReference>
<sequence>MPEGRKKRLDHRDYTVAIICPLEVELSAMRLMLEDEHAMLPPKAGDTNGYICGEMSGHNIVIGYLPYGSQGIGAAASVATHMERTFPSIKLRMLVGIGGGVPSDEYDIRLGDVVIGMPDRGHGGVIQYDLGKETLTGFQRKGHLDAPPTIWRDAVVRMRSDHRNKRKQQMWNFLSEAQSRGYSCPAPEKDVLFLNDSPHVPNQPTCAQCDKTRTVTRTSRDPYVPSIFYGLIASGDRVMKNAKKRDKISQELGGALCFEMEAAGSINDFHCIVIRGIADYADSHKNDDWHAYAAATAAACAKELLTYVAPVVARSPEPPKSEPTKFSNIPKLLVKDFVGRKAELQDIEEHFTSRVPDGPRIIIISALGGQGKSQIALEYCRRMKPVYKGLFWVNASFKYTAKRSFSEVAKALGQPVVDSESEDDQVQFVCDTLAEWEDRWLMVFDNYDDPDNFGEVMDFIPHGTEGDVLFTSRCQDLDRLGETINIPPLATDDGVALLLRSFRGVDVEKHRPEAEKIVKRLGGLALAIDQAAAYIRYRRLSVGDLRGFVELYEEQREKILTHTPDRFWEYGVFGKEKEAREKALSAFTTWEMSFQQLCQKYEKIADAVARFLTLSAFLAAIPINEWLFINHRDRKVPPDDWTSIFSLRAGYDGTVRGEGDDSAVPPPGSEDHVDWDTYKFWDLIHEGNQLSLVQEISRSSGQEGATFVFHPLIRDWLQLRQSPKERQNFTKEAMWVIVDSIIKFEKSTVVASVKQTLLLHIDAAMENDEKFSKKGCRIGEEMKGDDAGRDFATFCWQQGRYALSAKLWQIVRRTREVELGKEHKSTLAAMNDQALVAHEQGNYPDAEKLYREVLRLKRKVLGSEHPDTLVTMNNLGILLREESAYEESEQLHRKVLKIQQQLPNDHPDVLHSRVHLAAVLCDRGKFKEAEHIYREVLEIRKRVLGDQHEDTLVTRHNLGLALLHQREYAEAEVIYRDVLKIREEVLGMEHPETLSSRNNLAEVLNYQRKTEEAEALFRETLRSEEKVLGPSHPNMIRSRHNLAWVLEGQGRDDEVEALYRDVHKARTKLLGPEHPATLLTMNNLAVLLTNQGRFSEAEKLYKKTVAGRIKVLGRDHADTVASEEDYEWMREKRRIKEGRDPSPERRTPDTTPERSPDAPTKRKHRQPDTPTKRDENRIHRRKPAFGERRIPERGGGQYERSLMETVGLIVAVRSALRSFLKGDRY</sequence>
<keyword evidence="4" id="KW-1185">Reference proteome</keyword>
<reference evidence="3 4" key="1">
    <citation type="submission" date="2015-01" db="EMBL/GenBank/DDBJ databases">
        <title>The Genome Sequence of Rhinocladiella mackenzie CBS 650.93.</title>
        <authorList>
            <consortium name="The Broad Institute Genomics Platform"/>
            <person name="Cuomo C."/>
            <person name="de Hoog S."/>
            <person name="Gorbushina A."/>
            <person name="Stielow B."/>
            <person name="Teixiera M."/>
            <person name="Abouelleil A."/>
            <person name="Chapman S.B."/>
            <person name="Priest M."/>
            <person name="Young S.K."/>
            <person name="Wortman J."/>
            <person name="Nusbaum C."/>
            <person name="Birren B."/>
        </authorList>
    </citation>
    <scope>NUCLEOTIDE SEQUENCE [LARGE SCALE GENOMIC DNA]</scope>
    <source>
        <strain evidence="3 4">CBS 650.93</strain>
    </source>
</reference>
<gene>
    <name evidence="3" type="ORF">Z518_04791</name>
</gene>
<dbReference type="SUPFAM" id="SSF53167">
    <property type="entry name" value="Purine and uridine phosphorylases"/>
    <property type="match status" value="1"/>
</dbReference>
<protein>
    <recommendedName>
        <fullName evidence="2">NB-ARC domain-containing protein</fullName>
    </recommendedName>
</protein>
<dbReference type="SMART" id="SM00028">
    <property type="entry name" value="TPR"/>
    <property type="match status" value="7"/>
</dbReference>